<keyword evidence="3" id="KW-0106">Calcium</keyword>
<dbReference type="InterPro" id="IPR011992">
    <property type="entry name" value="EF-hand-dom_pair"/>
</dbReference>
<dbReference type="SMART" id="SM00054">
    <property type="entry name" value="EFh"/>
    <property type="match status" value="3"/>
</dbReference>
<dbReference type="PANTHER" id="PTHR34524:SF6">
    <property type="entry name" value="CALCYPHOSINE LIKE"/>
    <property type="match status" value="1"/>
</dbReference>
<dbReference type="Pfam" id="PF13833">
    <property type="entry name" value="EF-hand_8"/>
    <property type="match status" value="1"/>
</dbReference>
<dbReference type="Pfam" id="PF13499">
    <property type="entry name" value="EF-hand_7"/>
    <property type="match status" value="1"/>
</dbReference>
<feature type="region of interest" description="Disordered" evidence="4">
    <location>
        <begin position="161"/>
        <end position="191"/>
    </location>
</feature>
<dbReference type="InterPro" id="IPR018247">
    <property type="entry name" value="EF_Hand_1_Ca_BS"/>
</dbReference>
<name>A0ABQ8XE07_9EUKA</name>
<gene>
    <name evidence="6" type="ORF">M0813_06489</name>
</gene>
<comment type="caution">
    <text evidence="6">The sequence shown here is derived from an EMBL/GenBank/DDBJ whole genome shotgun (WGS) entry which is preliminary data.</text>
</comment>
<dbReference type="PROSITE" id="PS00018">
    <property type="entry name" value="EF_HAND_1"/>
    <property type="match status" value="2"/>
</dbReference>
<feature type="domain" description="EF-hand" evidence="5">
    <location>
        <begin position="9"/>
        <end position="44"/>
    </location>
</feature>
<dbReference type="PROSITE" id="PS50222">
    <property type="entry name" value="EF_HAND_2"/>
    <property type="match status" value="4"/>
</dbReference>
<dbReference type="InterPro" id="IPR002048">
    <property type="entry name" value="EF_hand_dom"/>
</dbReference>
<evidence type="ECO:0000256" key="1">
    <source>
        <dbReference type="ARBA" id="ARBA00022723"/>
    </source>
</evidence>
<keyword evidence="7" id="KW-1185">Reference proteome</keyword>
<keyword evidence="1" id="KW-0479">Metal-binding</keyword>
<evidence type="ECO:0000313" key="6">
    <source>
        <dbReference type="EMBL" id="KAJ6230701.1"/>
    </source>
</evidence>
<protein>
    <submittedName>
        <fullName evidence="6">Calmodulin</fullName>
    </submittedName>
</protein>
<dbReference type="Gene3D" id="1.10.238.10">
    <property type="entry name" value="EF-hand"/>
    <property type="match status" value="2"/>
</dbReference>
<keyword evidence="2" id="KW-0677">Repeat</keyword>
<evidence type="ECO:0000259" key="5">
    <source>
        <dbReference type="PROSITE" id="PS50222"/>
    </source>
</evidence>
<evidence type="ECO:0000256" key="4">
    <source>
        <dbReference type="SAM" id="MobiDB-lite"/>
    </source>
</evidence>
<organism evidence="6 7">
    <name type="scientific">Anaeramoeba flamelloides</name>
    <dbReference type="NCBI Taxonomy" id="1746091"/>
    <lineage>
        <taxon>Eukaryota</taxon>
        <taxon>Metamonada</taxon>
        <taxon>Anaeramoebidae</taxon>
        <taxon>Anaeramoeba</taxon>
    </lineage>
</organism>
<dbReference type="InterPro" id="IPR051581">
    <property type="entry name" value="Ca-bind"/>
</dbReference>
<dbReference type="EMBL" id="JAOAOG010000309">
    <property type="protein sequence ID" value="KAJ6230701.1"/>
    <property type="molecule type" value="Genomic_DNA"/>
</dbReference>
<feature type="domain" description="EF-hand" evidence="5">
    <location>
        <begin position="111"/>
        <end position="146"/>
    </location>
</feature>
<dbReference type="SUPFAM" id="SSF47473">
    <property type="entry name" value="EF-hand"/>
    <property type="match status" value="2"/>
</dbReference>
<dbReference type="Proteomes" id="UP001150062">
    <property type="component" value="Unassembled WGS sequence"/>
</dbReference>
<sequence length="257" mass="29691">MSQTTSLIQDEDPYKEIFNEFAQKDNDYLTVEELQMTLNSNGYDFTLKACNNMFIHVDEDTNKRLDYEEFIKLMKFLIRMHGTFMHLDKSQLQVIKRTDLRDALKNLGYQFSNEQFSILFNVSDINNDNRINFEEFVSMSLQLKALREIYRNALKKKARKIKQLQSTGGGGGSGSGSSSESDELNNTQNQNTLSNNELKNLQLDANDFDDILKSLGIDTDINKTKNALKHFDTNHDEKMSFEEFVHFIFTVNDSGLN</sequence>
<evidence type="ECO:0000256" key="2">
    <source>
        <dbReference type="ARBA" id="ARBA00022737"/>
    </source>
</evidence>
<dbReference type="PANTHER" id="PTHR34524">
    <property type="entry name" value="CALCYPHOSIN"/>
    <property type="match status" value="1"/>
</dbReference>
<reference evidence="6" key="1">
    <citation type="submission" date="2022-08" db="EMBL/GenBank/DDBJ databases">
        <title>Novel sulfate-reducing endosymbionts in the free-living metamonad Anaeramoeba.</title>
        <authorList>
            <person name="Jerlstrom-Hultqvist J."/>
            <person name="Cepicka I."/>
            <person name="Gallot-Lavallee L."/>
            <person name="Salas-Leiva D."/>
            <person name="Curtis B.A."/>
            <person name="Zahonova K."/>
            <person name="Pipaliya S."/>
            <person name="Dacks J."/>
            <person name="Roger A.J."/>
        </authorList>
    </citation>
    <scope>NUCLEOTIDE SEQUENCE</scope>
    <source>
        <strain evidence="6">Schooner1</strain>
    </source>
</reference>
<accession>A0ABQ8XE07</accession>
<feature type="compositionally biased region" description="Low complexity" evidence="4">
    <location>
        <begin position="176"/>
        <end position="191"/>
    </location>
</feature>
<feature type="domain" description="EF-hand" evidence="5">
    <location>
        <begin position="219"/>
        <end position="254"/>
    </location>
</feature>
<evidence type="ECO:0000256" key="3">
    <source>
        <dbReference type="ARBA" id="ARBA00022837"/>
    </source>
</evidence>
<feature type="domain" description="EF-hand" evidence="5">
    <location>
        <begin position="45"/>
        <end position="80"/>
    </location>
</feature>
<evidence type="ECO:0000313" key="7">
    <source>
        <dbReference type="Proteomes" id="UP001150062"/>
    </source>
</evidence>
<proteinExistence type="predicted"/>